<evidence type="ECO:0000313" key="3">
    <source>
        <dbReference type="EMBL" id="SFU52606.1"/>
    </source>
</evidence>
<sequence>MSRHEPRSDGAQGILSRSISGFFTHGNTIRVLALADWLDMAAGEHPAVGVDLPMIQRGFVWKPKQIIDLWDSLLSGMPIGALMASELQHNDARVALAQGSQAATAAQRLGLVDGQQRTLAMLTGWSAFAAGAGQRRLWVDLADEPAAGHRVRLRVSTRHQPFGYDRHEPNRKLSLDQRRRAREAYAAVAAQDLLAQARPHPAGAKYSAPVDLGQWVQAWRQLQDANAWKHALLQELQSVQTLAIEDGIAVLRAPWGDIPPAERTQILQRLDQLALGLQRIFATQIPLVRVDPALFQADSEDGTEPPLARLFQRIGSNATPLSDADYIYSILKHMMPTVHGMVERLHAHSRVAGLLTATDLVMSALRLAAVQWKDVLDHDNPSKDDFQRMVIRPKDGDPQQRQADMLALLGSAGPQVLQGYFDTVQKNLLYRGEGDAGLPALMLPYLGRPLVQVLLRLAQSGFLQDPVNEATRAQALRMVLWWMRWVWDKPKASRTAFDVIQNSTDHSDLDRQIAHAVVEAGAGLAMQPPAAIAGLGLHLSDTATLLGHQRFATPEDDSEKNRRTREFYRHWWQPWSHQHPMLLWLQRSYLNGLDAEPLAGMDEDTPYDFDHILPSAHWSPDWRIVGKSGTVEDFREARSVLGNSIGNIRVWDASHNRSDGDASPKEKRQRSDDPDEWMVWSAMDPSHAPHWIACSPAEGSKNTDWDRPRALAFQRAVELRAYALYQRLYREAGFAQWECT</sequence>
<dbReference type="Pfam" id="PF03235">
    <property type="entry name" value="GmrSD_N"/>
    <property type="match status" value="1"/>
</dbReference>
<gene>
    <name evidence="3" type="ORF">SAMN04489707_100753</name>
</gene>
<evidence type="ECO:0000259" key="2">
    <source>
        <dbReference type="Pfam" id="PF03235"/>
    </source>
</evidence>
<dbReference type="AlphaFoldDB" id="A0A1I7GWH0"/>
<dbReference type="Proteomes" id="UP000183656">
    <property type="component" value="Unassembled WGS sequence"/>
</dbReference>
<name>A0A1I7GWH0_9BURK</name>
<evidence type="ECO:0000313" key="4">
    <source>
        <dbReference type="Proteomes" id="UP000183656"/>
    </source>
</evidence>
<accession>A0A1I7GWH0</accession>
<feature type="compositionally biased region" description="Basic and acidic residues" evidence="1">
    <location>
        <begin position="654"/>
        <end position="672"/>
    </location>
</feature>
<dbReference type="EMBL" id="FPBX01000007">
    <property type="protein sequence ID" value="SFU52606.1"/>
    <property type="molecule type" value="Genomic_DNA"/>
</dbReference>
<proteinExistence type="predicted"/>
<dbReference type="RefSeq" id="WP_054254957.1">
    <property type="nucleotide sequence ID" value="NZ_CYIG01000003.1"/>
</dbReference>
<dbReference type="InterPro" id="IPR004919">
    <property type="entry name" value="GmrSD_N"/>
</dbReference>
<feature type="region of interest" description="Disordered" evidence="1">
    <location>
        <begin position="654"/>
        <end position="674"/>
    </location>
</feature>
<evidence type="ECO:0000256" key="1">
    <source>
        <dbReference type="SAM" id="MobiDB-lite"/>
    </source>
</evidence>
<feature type="domain" description="GmrSD restriction endonucleases N-terminal" evidence="2">
    <location>
        <begin position="50"/>
        <end position="329"/>
    </location>
</feature>
<keyword evidence="4" id="KW-1185">Reference proteome</keyword>
<organism evidence="3 4">
    <name type="scientific">Paenacidovorax caeni</name>
    <dbReference type="NCBI Taxonomy" id="343013"/>
    <lineage>
        <taxon>Bacteria</taxon>
        <taxon>Pseudomonadati</taxon>
        <taxon>Pseudomonadota</taxon>
        <taxon>Betaproteobacteria</taxon>
        <taxon>Burkholderiales</taxon>
        <taxon>Comamonadaceae</taxon>
        <taxon>Paenacidovorax</taxon>
    </lineage>
</organism>
<dbReference type="STRING" id="343013.SAMN04489707_100753"/>
<reference evidence="3 4" key="1">
    <citation type="submission" date="2016-10" db="EMBL/GenBank/DDBJ databases">
        <authorList>
            <person name="de Groot N.N."/>
        </authorList>
    </citation>
    <scope>NUCLEOTIDE SEQUENCE [LARGE SCALE GENOMIC DNA]</scope>
    <source>
        <strain evidence="3 4">R-24608</strain>
    </source>
</reference>
<protein>
    <recommendedName>
        <fullName evidence="2">GmrSD restriction endonucleases N-terminal domain-containing protein</fullName>
    </recommendedName>
</protein>
<dbReference type="OrthoDB" id="9798761at2"/>